<feature type="region of interest" description="Disordered" evidence="3">
    <location>
        <begin position="238"/>
        <end position="267"/>
    </location>
</feature>
<dbReference type="GO" id="GO:0030246">
    <property type="term" value="F:carbohydrate binding"/>
    <property type="evidence" value="ECO:0007669"/>
    <property type="project" value="UniProtKB-KW"/>
</dbReference>
<dbReference type="Gene3D" id="2.60.120.200">
    <property type="match status" value="1"/>
</dbReference>
<feature type="transmembrane region" description="Helical" evidence="4">
    <location>
        <begin position="273"/>
        <end position="295"/>
    </location>
</feature>
<reference evidence="7 8" key="1">
    <citation type="journal article" date="2013" name="BMC Genomics">
        <title>The miniature genome of a carnivorous plant Genlisea aurea contains a low number of genes and short non-coding sequences.</title>
        <authorList>
            <person name="Leushkin E.V."/>
            <person name="Sutormin R.A."/>
            <person name="Nabieva E.R."/>
            <person name="Penin A.A."/>
            <person name="Kondrashov A.S."/>
            <person name="Logacheva M.D."/>
        </authorList>
    </citation>
    <scope>NUCLEOTIDE SEQUENCE [LARGE SCALE GENOMIC DNA]</scope>
</reference>
<dbReference type="InterPro" id="IPR050258">
    <property type="entry name" value="Leguminous_Lectin"/>
</dbReference>
<dbReference type="InterPro" id="IPR013320">
    <property type="entry name" value="ConA-like_dom_sf"/>
</dbReference>
<feature type="compositionally biased region" description="Polar residues" evidence="3">
    <location>
        <begin position="238"/>
        <end position="253"/>
    </location>
</feature>
<keyword evidence="2" id="KW-0430">Lectin</keyword>
<feature type="chain" id="PRO_5004562227" description="Legume lectin domain-containing protein" evidence="5">
    <location>
        <begin position="24"/>
        <end position="327"/>
    </location>
</feature>
<proteinExistence type="inferred from homology"/>
<dbReference type="Proteomes" id="UP000015453">
    <property type="component" value="Unassembled WGS sequence"/>
</dbReference>
<keyword evidence="4" id="KW-1133">Transmembrane helix</keyword>
<dbReference type="SUPFAM" id="SSF49899">
    <property type="entry name" value="Concanavalin A-like lectins/glucanases"/>
    <property type="match status" value="1"/>
</dbReference>
<dbReference type="OrthoDB" id="2019747at2759"/>
<feature type="compositionally biased region" description="Basic and acidic residues" evidence="3">
    <location>
        <begin position="254"/>
        <end position="266"/>
    </location>
</feature>
<keyword evidence="8" id="KW-1185">Reference proteome</keyword>
<comment type="similarity">
    <text evidence="1">Belongs to the leguminous lectin family.</text>
</comment>
<dbReference type="InterPro" id="IPR001220">
    <property type="entry name" value="Legume_lectin_dom"/>
</dbReference>
<keyword evidence="4" id="KW-0812">Transmembrane</keyword>
<dbReference type="EMBL" id="AUSU01000804">
    <property type="protein sequence ID" value="EPS72516.1"/>
    <property type="molecule type" value="Genomic_DNA"/>
</dbReference>
<evidence type="ECO:0000256" key="4">
    <source>
        <dbReference type="SAM" id="Phobius"/>
    </source>
</evidence>
<comment type="caution">
    <text evidence="7">The sequence shown here is derived from an EMBL/GenBank/DDBJ whole genome shotgun (WGS) entry which is preliminary data.</text>
</comment>
<evidence type="ECO:0000259" key="6">
    <source>
        <dbReference type="Pfam" id="PF00139"/>
    </source>
</evidence>
<keyword evidence="4" id="KW-0472">Membrane</keyword>
<organism evidence="7 8">
    <name type="scientific">Genlisea aurea</name>
    <dbReference type="NCBI Taxonomy" id="192259"/>
    <lineage>
        <taxon>Eukaryota</taxon>
        <taxon>Viridiplantae</taxon>
        <taxon>Streptophyta</taxon>
        <taxon>Embryophyta</taxon>
        <taxon>Tracheophyta</taxon>
        <taxon>Spermatophyta</taxon>
        <taxon>Magnoliopsida</taxon>
        <taxon>eudicotyledons</taxon>
        <taxon>Gunneridae</taxon>
        <taxon>Pentapetalae</taxon>
        <taxon>asterids</taxon>
        <taxon>lamiids</taxon>
        <taxon>Lamiales</taxon>
        <taxon>Lentibulariaceae</taxon>
        <taxon>Genlisea</taxon>
    </lineage>
</organism>
<dbReference type="PANTHER" id="PTHR32401">
    <property type="entry name" value="CONCANAVALIN A-LIKE LECTIN FAMILY PROTEIN"/>
    <property type="match status" value="1"/>
</dbReference>
<dbReference type="PANTHER" id="PTHR32401:SF16">
    <property type="entry name" value="CONCANAVALIN A-LIKE LECTIN FAMILY PROTEIN"/>
    <property type="match status" value="1"/>
</dbReference>
<evidence type="ECO:0000256" key="5">
    <source>
        <dbReference type="SAM" id="SignalP"/>
    </source>
</evidence>
<accession>S8D541</accession>
<dbReference type="AlphaFoldDB" id="S8D541"/>
<evidence type="ECO:0000313" key="8">
    <source>
        <dbReference type="Proteomes" id="UP000015453"/>
    </source>
</evidence>
<protein>
    <recommendedName>
        <fullName evidence="6">Legume lectin domain-containing protein</fullName>
    </recommendedName>
</protein>
<evidence type="ECO:0000256" key="2">
    <source>
        <dbReference type="ARBA" id="ARBA00022734"/>
    </source>
</evidence>
<gene>
    <name evidence="7" type="ORF">M569_02242</name>
</gene>
<feature type="signal peptide" evidence="5">
    <location>
        <begin position="1"/>
        <end position="23"/>
    </location>
</feature>
<dbReference type="Pfam" id="PF00139">
    <property type="entry name" value="Lectin_legB"/>
    <property type="match status" value="1"/>
</dbReference>
<evidence type="ECO:0000313" key="7">
    <source>
        <dbReference type="EMBL" id="EPS72516.1"/>
    </source>
</evidence>
<evidence type="ECO:0000256" key="3">
    <source>
        <dbReference type="SAM" id="MobiDB-lite"/>
    </source>
</evidence>
<evidence type="ECO:0000256" key="1">
    <source>
        <dbReference type="ARBA" id="ARBA00007606"/>
    </source>
</evidence>
<feature type="domain" description="Legume lectin" evidence="6">
    <location>
        <begin position="26"/>
        <end position="243"/>
    </location>
</feature>
<keyword evidence="5" id="KW-0732">Signal</keyword>
<sequence>MSPFSRCCILGLFLLSFRSVAQGNFLSFSVENFGKVSDFDSQVALLGNAEFVNGTNSVRISGSGRLICKRPFTLITNLIAFSTHIAFSLSGDRGFDFLMLPHADGFADLSRKKNDSFAVEFDGNRGGADVESRASFFRRKPAAGNVSVTSVKLRLRSGEKLSAWINYEATGKRLEISLSKNGGGGRNADKDLYIPLVSYPIDFSSIWKQQQILVGIISSSSTSATEIYSWSFESRNLENTSHSEPMNTESFKATSKEVGNENKDSEDGCGSRIVAALAFGIGCGAMGGLFLVFLWRLFGGKRLVVPEVIVDDDNGSSAAAEKTMIEK</sequence>
<name>S8D541_9LAMI</name>